<reference evidence="1 2" key="1">
    <citation type="submission" date="2018-12" db="EMBL/GenBank/DDBJ databases">
        <authorList>
            <consortium name="Pathogen Informatics"/>
        </authorList>
    </citation>
    <scope>NUCLEOTIDE SEQUENCE [LARGE SCALE GENOMIC DNA]</scope>
    <source>
        <strain evidence="1 2">NCTC10713</strain>
    </source>
</reference>
<dbReference type="GeneID" id="93963886"/>
<accession>A0A3S4MUQ5</accession>
<proteinExistence type="predicted"/>
<dbReference type="EMBL" id="LR134283">
    <property type="protein sequence ID" value="VED98395.1"/>
    <property type="molecule type" value="Genomic_DNA"/>
</dbReference>
<protein>
    <submittedName>
        <fullName evidence="1">Putative ICE protein</fullName>
    </submittedName>
</protein>
<dbReference type="Proteomes" id="UP000278419">
    <property type="component" value="Chromosome"/>
</dbReference>
<gene>
    <name evidence="1" type="ORF">NCTC10713_01358</name>
</gene>
<evidence type="ECO:0000313" key="1">
    <source>
        <dbReference type="EMBL" id="VED98395.1"/>
    </source>
</evidence>
<dbReference type="RefSeq" id="WP_018543684.1">
    <property type="nucleotide sequence ID" value="NZ_AP018548.1"/>
</dbReference>
<sequence length="90" mass="10389">MTQTEIITVVGISNKEEKKEGWLACVKSNTASWKTLLLPFDKNVFNNIFLKLGIYEVKLIDNSSFGERPRYQISEARLIVSFDEILKSYK</sequence>
<dbReference type="AlphaFoldDB" id="A0A3S4MUQ5"/>
<evidence type="ECO:0000313" key="2">
    <source>
        <dbReference type="Proteomes" id="UP000278419"/>
    </source>
</evidence>
<name>A0A3S4MUQ5_STRAP</name>
<organism evidence="1 2">
    <name type="scientific">Streptococcus anginosus</name>
    <dbReference type="NCBI Taxonomy" id="1328"/>
    <lineage>
        <taxon>Bacteria</taxon>
        <taxon>Bacillati</taxon>
        <taxon>Bacillota</taxon>
        <taxon>Bacilli</taxon>
        <taxon>Lactobacillales</taxon>
        <taxon>Streptococcaceae</taxon>
        <taxon>Streptococcus</taxon>
        <taxon>Streptococcus anginosus group</taxon>
    </lineage>
</organism>